<feature type="domain" description="Plus3" evidence="6">
    <location>
        <begin position="276"/>
        <end position="413"/>
    </location>
</feature>
<evidence type="ECO:0000256" key="3">
    <source>
        <dbReference type="ARBA" id="ARBA00023163"/>
    </source>
</evidence>
<reference evidence="7" key="1">
    <citation type="submission" date="2021-03" db="EMBL/GenBank/DDBJ databases">
        <authorList>
            <person name="Tagirdzhanova G."/>
        </authorList>
    </citation>
    <scope>NUCLEOTIDE SEQUENCE</scope>
</reference>
<evidence type="ECO:0000256" key="5">
    <source>
        <dbReference type="SAM" id="MobiDB-lite"/>
    </source>
</evidence>
<feature type="compositionally biased region" description="Basic and acidic residues" evidence="5">
    <location>
        <begin position="262"/>
        <end position="277"/>
    </location>
</feature>
<feature type="compositionally biased region" description="Polar residues" evidence="5">
    <location>
        <begin position="24"/>
        <end position="42"/>
    </location>
</feature>
<dbReference type="GO" id="GO:0016593">
    <property type="term" value="C:Cdc73/Paf1 complex"/>
    <property type="evidence" value="ECO:0007669"/>
    <property type="project" value="TreeGrafter"/>
</dbReference>
<dbReference type="PANTHER" id="PTHR13115">
    <property type="entry name" value="RNA POLYMERASE-ASSOCIATED PROTEIN RTF1 HOMOLOG"/>
    <property type="match status" value="1"/>
</dbReference>
<accession>A0A8H3IL23</accession>
<evidence type="ECO:0000313" key="8">
    <source>
        <dbReference type="Proteomes" id="UP000664521"/>
    </source>
</evidence>
<feature type="region of interest" description="Disordered" evidence="5">
    <location>
        <begin position="1"/>
        <end position="116"/>
    </location>
</feature>
<feature type="compositionally biased region" description="Basic and acidic residues" evidence="5">
    <location>
        <begin position="214"/>
        <end position="250"/>
    </location>
</feature>
<dbReference type="SMART" id="SM00719">
    <property type="entry name" value="Plus3"/>
    <property type="match status" value="1"/>
</dbReference>
<feature type="compositionally biased region" description="Polar residues" evidence="5">
    <location>
        <begin position="85"/>
        <end position="102"/>
    </location>
</feature>
<dbReference type="EMBL" id="CAJPDS010000020">
    <property type="protein sequence ID" value="CAF9917574.1"/>
    <property type="molecule type" value="Genomic_DNA"/>
</dbReference>
<organism evidence="7 8">
    <name type="scientific">Heterodermia speciosa</name>
    <dbReference type="NCBI Taxonomy" id="116794"/>
    <lineage>
        <taxon>Eukaryota</taxon>
        <taxon>Fungi</taxon>
        <taxon>Dikarya</taxon>
        <taxon>Ascomycota</taxon>
        <taxon>Pezizomycotina</taxon>
        <taxon>Lecanoromycetes</taxon>
        <taxon>OSLEUM clade</taxon>
        <taxon>Lecanoromycetidae</taxon>
        <taxon>Caliciales</taxon>
        <taxon>Physciaceae</taxon>
        <taxon>Heterodermia</taxon>
    </lineage>
</organism>
<dbReference type="PANTHER" id="PTHR13115:SF8">
    <property type="entry name" value="RNA POLYMERASE-ASSOCIATED PROTEIN RTF1 HOMOLOG"/>
    <property type="match status" value="1"/>
</dbReference>
<evidence type="ECO:0000256" key="1">
    <source>
        <dbReference type="ARBA" id="ARBA00004123"/>
    </source>
</evidence>
<dbReference type="GO" id="GO:0003677">
    <property type="term" value="F:DNA binding"/>
    <property type="evidence" value="ECO:0007669"/>
    <property type="project" value="InterPro"/>
</dbReference>
<dbReference type="SUPFAM" id="SSF159042">
    <property type="entry name" value="Plus3-like"/>
    <property type="match status" value="1"/>
</dbReference>
<feature type="compositionally biased region" description="Low complexity" evidence="5">
    <location>
        <begin position="43"/>
        <end position="54"/>
    </location>
</feature>
<protein>
    <recommendedName>
        <fullName evidence="6">Plus3 domain-containing protein</fullName>
    </recommendedName>
</protein>
<dbReference type="FunFam" id="3.90.70.200:FF:000005">
    <property type="entry name" value="Related to Pol II transcription elongation factor"/>
    <property type="match status" value="1"/>
</dbReference>
<keyword evidence="8" id="KW-1185">Reference proteome</keyword>
<dbReference type="GO" id="GO:1990269">
    <property type="term" value="F:RNA polymerase II C-terminal domain phosphoserine binding"/>
    <property type="evidence" value="ECO:0007669"/>
    <property type="project" value="TreeGrafter"/>
</dbReference>
<feature type="compositionally biased region" description="Basic and acidic residues" evidence="5">
    <location>
        <begin position="165"/>
        <end position="174"/>
    </location>
</feature>
<dbReference type="InterPro" id="IPR036128">
    <property type="entry name" value="Plus3-like_sf"/>
</dbReference>
<feature type="compositionally biased region" description="Polar residues" evidence="5">
    <location>
        <begin position="55"/>
        <end position="68"/>
    </location>
</feature>
<feature type="compositionally biased region" description="Basic and acidic residues" evidence="5">
    <location>
        <begin position="69"/>
        <end position="78"/>
    </location>
</feature>
<dbReference type="Pfam" id="PF03126">
    <property type="entry name" value="Plus-3"/>
    <property type="match status" value="1"/>
</dbReference>
<sequence length="636" mass="70377">MADLDAELLALAGGDSSDEEEPKLTSSDVQDSSVTLQAANDITSTNESSSNKTNAGSKPSITVNGASSKDTKKGIKNDSEEEGEASSTHSSPNSLQSAPMSESDSDSAPAGNSGLLFPVENQFYSQIDKKEIMAMSEVQRESILAERAALQDRQTQDLQLRKLLQAREKADAKPDKKRKAGPVELEDSPARKSSRQKTTLGGRKVGETSGAIEAYKRQREEKGLRDEQRRIEGEERRRKLRDSPPDKYSDADADGESEVEWDDRAKSAQPNRDEEPAQLIDFEHVRVGRDNFAKVCFYPGFDQAITNCYARVSLGIDRATGENVYRMVKIKGFTEGKPYAMEGVSGKPFTTTQYAVIAFGKTEKPWPFIACSNAKFTMVEFQRYTKIMAEENLPLPTKPFLFSKVTDINKLINHSWTEEEINEKLRRQGVLQGRFAHIEREDIARRRKVALDRGDESAIAKLDAELAALDGPKLAFGTKLHKSAVEAPKQEMSQQERLAELNRINRKKNIEEVRKAQRAERKAQLLAAKAVERGEAVQDPFARVQTRAKTHHDVHKDTFASLKPARALDDLFEGGSNTSRAGTPMSNGANTPKRAVTPKPPRTNMPLKVGGLPTIGSRNMDDDIIGAMDLGIEIDI</sequence>
<evidence type="ECO:0000313" key="7">
    <source>
        <dbReference type="EMBL" id="CAF9917574.1"/>
    </source>
</evidence>
<comment type="subcellular location">
    <subcellularLocation>
        <location evidence="1">Nucleus</location>
    </subcellularLocation>
</comment>
<keyword evidence="3" id="KW-0804">Transcription</keyword>
<feature type="compositionally biased region" description="Acidic residues" evidence="5">
    <location>
        <begin position="251"/>
        <end position="261"/>
    </location>
</feature>
<proteinExistence type="predicted"/>
<dbReference type="AlphaFoldDB" id="A0A8H3IL23"/>
<feature type="region of interest" description="Disordered" evidence="5">
    <location>
        <begin position="573"/>
        <end position="614"/>
    </location>
</feature>
<dbReference type="OrthoDB" id="166375at2759"/>
<feature type="region of interest" description="Disordered" evidence="5">
    <location>
        <begin position="165"/>
        <end position="277"/>
    </location>
</feature>
<comment type="caution">
    <text evidence="7">The sequence shown here is derived from an EMBL/GenBank/DDBJ whole genome shotgun (WGS) entry which is preliminary data.</text>
</comment>
<evidence type="ECO:0000259" key="6">
    <source>
        <dbReference type="PROSITE" id="PS51360"/>
    </source>
</evidence>
<dbReference type="Proteomes" id="UP000664521">
    <property type="component" value="Unassembled WGS sequence"/>
</dbReference>
<keyword evidence="4" id="KW-0539">Nucleus</keyword>
<feature type="compositionally biased region" description="Polar residues" evidence="5">
    <location>
        <begin position="575"/>
        <end position="590"/>
    </location>
</feature>
<dbReference type="Gene3D" id="3.90.70.200">
    <property type="entry name" value="Plus-3 domain"/>
    <property type="match status" value="1"/>
</dbReference>
<gene>
    <name evidence="7" type="ORF">HETSPECPRED_003524</name>
</gene>
<dbReference type="PROSITE" id="PS51360">
    <property type="entry name" value="PLUS3"/>
    <property type="match status" value="1"/>
</dbReference>
<dbReference type="InterPro" id="IPR004343">
    <property type="entry name" value="Plus-3_dom"/>
</dbReference>
<evidence type="ECO:0000256" key="4">
    <source>
        <dbReference type="ARBA" id="ARBA00023242"/>
    </source>
</evidence>
<evidence type="ECO:0000256" key="2">
    <source>
        <dbReference type="ARBA" id="ARBA00023015"/>
    </source>
</evidence>
<keyword evidence="2" id="KW-0805">Transcription regulation</keyword>
<name>A0A8H3IL23_9LECA</name>